<dbReference type="SUPFAM" id="SSF111369">
    <property type="entry name" value="HlyD-like secretion proteins"/>
    <property type="match status" value="1"/>
</dbReference>
<evidence type="ECO:0000313" key="6">
    <source>
        <dbReference type="Proteomes" id="UP000503144"/>
    </source>
</evidence>
<dbReference type="Proteomes" id="UP000503144">
    <property type="component" value="Chromosome"/>
</dbReference>
<dbReference type="Pfam" id="PF25954">
    <property type="entry name" value="Beta-barrel_RND_2"/>
    <property type="match status" value="1"/>
</dbReference>
<dbReference type="EMBL" id="CP051204">
    <property type="protein sequence ID" value="QJB39427.1"/>
    <property type="molecule type" value="Genomic_DNA"/>
</dbReference>
<dbReference type="Gene3D" id="2.40.30.170">
    <property type="match status" value="1"/>
</dbReference>
<dbReference type="InterPro" id="IPR058792">
    <property type="entry name" value="Beta-barrel_RND_2"/>
</dbReference>
<dbReference type="NCBIfam" id="TIGR01730">
    <property type="entry name" value="RND_mfp"/>
    <property type="match status" value="1"/>
</dbReference>
<dbReference type="InterPro" id="IPR051909">
    <property type="entry name" value="MFP_Cation_Efflux"/>
</dbReference>
<proteinExistence type="inferred from homology"/>
<dbReference type="InterPro" id="IPR058649">
    <property type="entry name" value="CzcB_C"/>
</dbReference>
<feature type="domain" description="CusB-like beta-barrel" evidence="3">
    <location>
        <begin position="135"/>
        <end position="208"/>
    </location>
</feature>
<evidence type="ECO:0000256" key="2">
    <source>
        <dbReference type="ARBA" id="ARBA00022448"/>
    </source>
</evidence>
<reference evidence="5" key="1">
    <citation type="submission" date="2020-09" db="EMBL/GenBank/DDBJ databases">
        <authorList>
            <person name="Kittiwongwattana C."/>
        </authorList>
    </citation>
    <scope>NUCLEOTIDE SEQUENCE</scope>
    <source>
        <strain evidence="5">1303</strain>
    </source>
</reference>
<organism evidence="5 6">
    <name type="scientific">Chitinophaga oryzae</name>
    <dbReference type="NCBI Taxonomy" id="2725414"/>
    <lineage>
        <taxon>Bacteria</taxon>
        <taxon>Pseudomonadati</taxon>
        <taxon>Bacteroidota</taxon>
        <taxon>Chitinophagia</taxon>
        <taxon>Chitinophagales</taxon>
        <taxon>Chitinophagaceae</taxon>
        <taxon>Chitinophaga</taxon>
    </lineage>
</organism>
<dbReference type="Gene3D" id="2.40.420.20">
    <property type="match status" value="1"/>
</dbReference>
<comment type="similarity">
    <text evidence="1">Belongs to the membrane fusion protein (MFP) (TC 8.A.1) family.</text>
</comment>
<sequence length="282" mass="30876">MAPAHVAATVVRSNENASQNIVLFDNPDITASYTEMLQHIISIREKGNIIRQKKAIAAQKQIELDRFRDLAEHGAGTGKDVSDAKTDLISAQTDMAIAETDLANEKTSIIEHESKLKLAGFDPQSLVTAKADKTWLICEMPENQITKVKEGSSCQLQFNSYPGETFTGIIENIGEVVDNITRMVKLRITVADIQHKLRAGMYATVKFGVSEGNTLSVPRAAVVTVQGKNYVFVKTDDRTFIRREVMTGAQVGDRMVVLTGVQPGDQVVTDGSMQLKGISFGY</sequence>
<evidence type="ECO:0000313" key="5">
    <source>
        <dbReference type="EMBL" id="QJB39427.1"/>
    </source>
</evidence>
<evidence type="ECO:0000259" key="4">
    <source>
        <dbReference type="Pfam" id="PF25975"/>
    </source>
</evidence>
<keyword evidence="6" id="KW-1185">Reference proteome</keyword>
<dbReference type="InterPro" id="IPR006143">
    <property type="entry name" value="RND_pump_MFP"/>
</dbReference>
<feature type="domain" description="CzcB-like C-terminal circularly permuted SH3-like" evidence="4">
    <location>
        <begin position="216"/>
        <end position="276"/>
    </location>
</feature>
<keyword evidence="2" id="KW-0813">Transport</keyword>
<protein>
    <submittedName>
        <fullName evidence="5">Efflux RND transporter periplasmic adaptor subunit</fullName>
    </submittedName>
</protein>
<accession>A0ABX6LHW0</accession>
<evidence type="ECO:0000259" key="3">
    <source>
        <dbReference type="Pfam" id="PF25954"/>
    </source>
</evidence>
<dbReference type="RefSeq" id="WP_168861156.1">
    <property type="nucleotide sequence ID" value="NZ_CP051204.2"/>
</dbReference>
<name>A0ABX6LHW0_9BACT</name>
<dbReference type="PANTHER" id="PTHR30097">
    <property type="entry name" value="CATION EFFLUX SYSTEM PROTEIN CUSB"/>
    <property type="match status" value="1"/>
</dbReference>
<evidence type="ECO:0000256" key="1">
    <source>
        <dbReference type="ARBA" id="ARBA00009477"/>
    </source>
</evidence>
<gene>
    <name evidence="5" type="ORF">HF324_16810</name>
</gene>
<dbReference type="Pfam" id="PF25975">
    <property type="entry name" value="CzcB_C"/>
    <property type="match status" value="1"/>
</dbReference>